<keyword evidence="2" id="KW-1185">Reference proteome</keyword>
<protein>
    <submittedName>
        <fullName evidence="1">Uncharacterized protein</fullName>
    </submittedName>
</protein>
<dbReference type="GeneID" id="63837102"/>
<dbReference type="EMBL" id="MU032344">
    <property type="protein sequence ID" value="KAF3769933.1"/>
    <property type="molecule type" value="Genomic_DNA"/>
</dbReference>
<dbReference type="AlphaFoldDB" id="A0A9P4YAS8"/>
<sequence>MTWWFLSTEWPSPSNSKLQFFFHAGRRVPCLYRLRHKKNHTKKPCIEAILSPTTPGPILTRAQGGFPTQLTHWDNPAADEADQRVLDILGRVTGCSGPLWVKE</sequence>
<organism evidence="1 2">
    <name type="scientific">Cryphonectria parasitica (strain ATCC 38755 / EP155)</name>
    <dbReference type="NCBI Taxonomy" id="660469"/>
    <lineage>
        <taxon>Eukaryota</taxon>
        <taxon>Fungi</taxon>
        <taxon>Dikarya</taxon>
        <taxon>Ascomycota</taxon>
        <taxon>Pezizomycotina</taxon>
        <taxon>Sordariomycetes</taxon>
        <taxon>Sordariomycetidae</taxon>
        <taxon>Diaporthales</taxon>
        <taxon>Cryphonectriaceae</taxon>
        <taxon>Cryphonectria-Endothia species complex</taxon>
        <taxon>Cryphonectria</taxon>
    </lineage>
</organism>
<reference evidence="1" key="1">
    <citation type="journal article" date="2020" name="Phytopathology">
        <title>Genome sequence of the chestnut blight fungus Cryphonectria parasitica EP155: A fundamental resource for an archetypical invasive plant pathogen.</title>
        <authorList>
            <person name="Crouch J.A."/>
            <person name="Dawe A."/>
            <person name="Aerts A."/>
            <person name="Barry K."/>
            <person name="Churchill A.C.L."/>
            <person name="Grimwood J."/>
            <person name="Hillman B."/>
            <person name="Milgroom M.G."/>
            <person name="Pangilinan J."/>
            <person name="Smith M."/>
            <person name="Salamov A."/>
            <person name="Schmutz J."/>
            <person name="Yadav J."/>
            <person name="Grigoriev I.V."/>
            <person name="Nuss D."/>
        </authorList>
    </citation>
    <scope>NUCLEOTIDE SEQUENCE</scope>
    <source>
        <strain evidence="1">EP155</strain>
    </source>
</reference>
<gene>
    <name evidence="1" type="ORF">M406DRAFT_325415</name>
</gene>
<evidence type="ECO:0000313" key="1">
    <source>
        <dbReference type="EMBL" id="KAF3769933.1"/>
    </source>
</evidence>
<evidence type="ECO:0000313" key="2">
    <source>
        <dbReference type="Proteomes" id="UP000803844"/>
    </source>
</evidence>
<dbReference type="RefSeq" id="XP_040780894.1">
    <property type="nucleotide sequence ID" value="XM_040919973.1"/>
</dbReference>
<dbReference type="Proteomes" id="UP000803844">
    <property type="component" value="Unassembled WGS sequence"/>
</dbReference>
<name>A0A9P4YAS8_CRYP1</name>
<comment type="caution">
    <text evidence="1">The sequence shown here is derived from an EMBL/GenBank/DDBJ whole genome shotgun (WGS) entry which is preliminary data.</text>
</comment>
<accession>A0A9P4YAS8</accession>
<proteinExistence type="predicted"/>